<evidence type="ECO:0000256" key="5">
    <source>
        <dbReference type="HAMAP-Rule" id="MF_00340"/>
    </source>
</evidence>
<evidence type="ECO:0000256" key="4">
    <source>
        <dbReference type="ARBA" id="ARBA00035178"/>
    </source>
</evidence>
<proteinExistence type="inferred from homology"/>
<evidence type="ECO:0000256" key="3">
    <source>
        <dbReference type="ARBA" id="ARBA00023274"/>
    </source>
</evidence>
<dbReference type="AlphaFoldDB" id="A0A370H392"/>
<comment type="similarity">
    <text evidence="1 5">Belongs to the bacterial ribosomal protein bL32 family.</text>
</comment>
<dbReference type="GO" id="GO:0003735">
    <property type="term" value="F:structural constituent of ribosome"/>
    <property type="evidence" value="ECO:0007669"/>
    <property type="project" value="InterPro"/>
</dbReference>
<dbReference type="NCBIfam" id="TIGR01031">
    <property type="entry name" value="rpmF_bact"/>
    <property type="match status" value="1"/>
</dbReference>
<dbReference type="InterPro" id="IPR011332">
    <property type="entry name" value="Ribosomal_zn-bd"/>
</dbReference>
<keyword evidence="7" id="KW-1185">Reference proteome</keyword>
<organism evidence="6 7">
    <name type="scientific">Nocardia mexicana</name>
    <dbReference type="NCBI Taxonomy" id="279262"/>
    <lineage>
        <taxon>Bacteria</taxon>
        <taxon>Bacillati</taxon>
        <taxon>Actinomycetota</taxon>
        <taxon>Actinomycetes</taxon>
        <taxon>Mycobacteriales</taxon>
        <taxon>Nocardiaceae</taxon>
        <taxon>Nocardia</taxon>
    </lineage>
</organism>
<evidence type="ECO:0000256" key="2">
    <source>
        <dbReference type="ARBA" id="ARBA00022980"/>
    </source>
</evidence>
<dbReference type="GO" id="GO:0006412">
    <property type="term" value="P:translation"/>
    <property type="evidence" value="ECO:0007669"/>
    <property type="project" value="UniProtKB-UniRule"/>
</dbReference>
<dbReference type="Pfam" id="PF01783">
    <property type="entry name" value="Ribosomal_L32p"/>
    <property type="match status" value="1"/>
</dbReference>
<dbReference type="EMBL" id="QQAZ01000006">
    <property type="protein sequence ID" value="RDI49632.1"/>
    <property type="molecule type" value="Genomic_DNA"/>
</dbReference>
<evidence type="ECO:0000256" key="1">
    <source>
        <dbReference type="ARBA" id="ARBA00008560"/>
    </source>
</evidence>
<dbReference type="SUPFAM" id="SSF57829">
    <property type="entry name" value="Zn-binding ribosomal proteins"/>
    <property type="match status" value="1"/>
</dbReference>
<keyword evidence="2 5" id="KW-0689">Ribosomal protein</keyword>
<reference evidence="6 7" key="1">
    <citation type="submission" date="2018-07" db="EMBL/GenBank/DDBJ databases">
        <title>Genomic Encyclopedia of Type Strains, Phase IV (KMG-IV): sequencing the most valuable type-strain genomes for metagenomic binning, comparative biology and taxonomic classification.</title>
        <authorList>
            <person name="Goeker M."/>
        </authorList>
    </citation>
    <scope>NUCLEOTIDE SEQUENCE [LARGE SCALE GENOMIC DNA]</scope>
    <source>
        <strain evidence="6 7">DSM 44952</strain>
    </source>
</reference>
<dbReference type="STRING" id="1210089.GCA_001613165_06387"/>
<dbReference type="Proteomes" id="UP000255355">
    <property type="component" value="Unassembled WGS sequence"/>
</dbReference>
<protein>
    <recommendedName>
        <fullName evidence="4 5">Large ribosomal subunit protein bL32</fullName>
    </recommendedName>
</protein>
<keyword evidence="3 5" id="KW-0687">Ribonucleoprotein</keyword>
<dbReference type="InterPro" id="IPR002677">
    <property type="entry name" value="Ribosomal_bL32"/>
</dbReference>
<accession>A0A370H392</accession>
<gene>
    <name evidence="5" type="primary">rpmF</name>
    <name evidence="6" type="ORF">DFR68_10666</name>
</gene>
<evidence type="ECO:0000313" key="6">
    <source>
        <dbReference type="EMBL" id="RDI49632.1"/>
    </source>
</evidence>
<comment type="caution">
    <text evidence="6">The sequence shown here is derived from an EMBL/GenBank/DDBJ whole genome shotgun (WGS) entry which is preliminary data.</text>
</comment>
<name>A0A370H392_9NOCA</name>
<dbReference type="GO" id="GO:0015934">
    <property type="term" value="C:large ribosomal subunit"/>
    <property type="evidence" value="ECO:0007669"/>
    <property type="project" value="InterPro"/>
</dbReference>
<dbReference type="HAMAP" id="MF_00340">
    <property type="entry name" value="Ribosomal_bL32"/>
    <property type="match status" value="1"/>
</dbReference>
<sequence length="66" mass="7471">MSSSMFRKKSRANVRSHRAQWFAKAGTPQLTRCPNPACGAVKPRQVVCPECGQYRGRQVLRPRNRG</sequence>
<evidence type="ECO:0000313" key="7">
    <source>
        <dbReference type="Proteomes" id="UP000255355"/>
    </source>
</evidence>